<dbReference type="eggNOG" id="ENOG50324I1">
    <property type="taxonomic scope" value="Bacteria"/>
</dbReference>
<comment type="caution">
    <text evidence="1">The sequence shown here is derived from an EMBL/GenBank/DDBJ whole genome shotgun (WGS) entry which is preliminary data.</text>
</comment>
<name>E5XVD0_SEGRC</name>
<gene>
    <name evidence="1" type="ORF">HMPREF9336_03452</name>
</gene>
<organism evidence="1 2">
    <name type="scientific">Segniliparus rugosus (strain ATCC BAA-974 / DSM 45345 / CCUG 50838 / CIP 108380 / JCM 13579 / CDC 945)</name>
    <dbReference type="NCBI Taxonomy" id="679197"/>
    <lineage>
        <taxon>Bacteria</taxon>
        <taxon>Bacillati</taxon>
        <taxon>Actinomycetota</taxon>
        <taxon>Actinomycetes</taxon>
        <taxon>Mycobacteriales</taxon>
        <taxon>Segniliparaceae</taxon>
        <taxon>Segniliparus</taxon>
    </lineage>
</organism>
<keyword evidence="2" id="KW-1185">Reference proteome</keyword>
<protein>
    <submittedName>
        <fullName evidence="1">Uncharacterized protein</fullName>
    </submittedName>
</protein>
<sequence>MDLRRLRAIERAAEPLLSGRDGSEPPQVLLFRFEPSGMVGISVGNPDTASRVGVLVPDRLPRARGGLDFRRNVELAAVLRAATKAVLGPVDDAAVLVLQSDDLGPASMTLRKELRALPATSAREDQQVTLIGHGLGRKAVVEAVEGSPDKLADRVVLIQHLKNPRARPSRYEGTQWHHVQEPPGAGPYWCPDDTSLSAVAAIVAGSPLGT</sequence>
<dbReference type="HOGENOM" id="CLU_1309403_0_0_11"/>
<evidence type="ECO:0000313" key="2">
    <source>
        <dbReference type="Proteomes" id="UP000004816"/>
    </source>
</evidence>
<dbReference type="EMBL" id="ACZI02000001">
    <property type="protein sequence ID" value="EFV11690.1"/>
    <property type="molecule type" value="Genomic_DNA"/>
</dbReference>
<dbReference type="Proteomes" id="UP000004816">
    <property type="component" value="Unassembled WGS sequence"/>
</dbReference>
<dbReference type="OrthoDB" id="9826396at2"/>
<accession>E5XVD0</accession>
<evidence type="ECO:0000313" key="1">
    <source>
        <dbReference type="EMBL" id="EFV11690.1"/>
    </source>
</evidence>
<proteinExistence type="predicted"/>
<reference evidence="1 2" key="1">
    <citation type="journal article" date="2011" name="Stand. Genomic Sci.">
        <title>High quality draft genome sequence of Segniliparus rugosus CDC 945(T)= (ATCC BAA-974(T)).</title>
        <authorList>
            <person name="Earl A.M."/>
            <person name="Desjardins C.A."/>
            <person name="Fitzgerald M.G."/>
            <person name="Arachchi H.M."/>
            <person name="Zeng Q."/>
            <person name="Mehta T."/>
            <person name="Griggs A."/>
            <person name="Birren B.W."/>
            <person name="Toney N.C."/>
            <person name="Carr J."/>
            <person name="Posey J."/>
            <person name="Butler W.R."/>
        </authorList>
    </citation>
    <scope>NUCLEOTIDE SEQUENCE [LARGE SCALE GENOMIC DNA]</scope>
    <source>
        <strain evidence="2">ATCC BAA-974 / DSM 45345 / CCUG 50838 / CIP 108380 / JCM 13579 / CDC 945</strain>
    </source>
</reference>
<dbReference type="AlphaFoldDB" id="E5XVD0"/>